<sequence length="489" mass="54269">MKKIIVFFLPILLLASCVDSLDDYNVDQKRPSVVPAVTLFSNALKGLADTLTIPNVNVNNYRLYTQQWATTTYLDEPRYNVTARNIPETFWRGIYKGVISDLNESRRIINEDQLLAAPSKQVQLAQIEVVEVLAWSVLVNTFGDIPYTEALNPENPLPKYDDAKTVYYSLLDRLNAAVPNLKSGGTPFSNGDLLYEGDVNKWFKFGNSLKLKLAMIIADSDPAKAKTLVAEAAANVFTSNADNAAFPYINTPPNYNPIAQNLNPLYTSRQDYVAASTIINPMNELNDPRRPAYFTEVDKKFVGGQYGFLNTYSAFSHPSDLIISPDLEGIVLDYPEVEFLLAEAVERGFIAGSAAEHYNKAVTSSVIYWTSKLEGATAASTAAAAAAYLAQPKVAYATAATNWKEKIGFQKWLALYNRGWEAWVEWRRLDYPKLLPPSGGNINPATPLFIPVRMIYPINEQTLNGANREAAAAAIGGDLTTTKLWWDKF</sequence>
<feature type="signal peptide" evidence="1">
    <location>
        <begin position="1"/>
        <end position="21"/>
    </location>
</feature>
<dbReference type="OrthoDB" id="843771at2"/>
<dbReference type="Gene3D" id="1.25.40.390">
    <property type="match status" value="1"/>
</dbReference>
<reference evidence="2 3" key="1">
    <citation type="submission" date="2019-05" db="EMBL/GenBank/DDBJ databases">
        <authorList>
            <person name="Qu J.-H."/>
        </authorList>
    </citation>
    <scope>NUCLEOTIDE SEQUENCE [LARGE SCALE GENOMIC DNA]</scope>
    <source>
        <strain evidence="2 3">Z12</strain>
    </source>
</reference>
<dbReference type="InterPro" id="IPR041662">
    <property type="entry name" value="SusD-like_2"/>
</dbReference>
<keyword evidence="3" id="KW-1185">Reference proteome</keyword>
<evidence type="ECO:0000256" key="1">
    <source>
        <dbReference type="SAM" id="SignalP"/>
    </source>
</evidence>
<feature type="chain" id="PRO_5024418264" evidence="1">
    <location>
        <begin position="22"/>
        <end position="489"/>
    </location>
</feature>
<dbReference type="PROSITE" id="PS51257">
    <property type="entry name" value="PROKAR_LIPOPROTEIN"/>
    <property type="match status" value="1"/>
</dbReference>
<comment type="caution">
    <text evidence="2">The sequence shown here is derived from an EMBL/GenBank/DDBJ whole genome shotgun (WGS) entry which is preliminary data.</text>
</comment>
<dbReference type="SUPFAM" id="SSF48452">
    <property type="entry name" value="TPR-like"/>
    <property type="match status" value="1"/>
</dbReference>
<keyword evidence="2" id="KW-0449">Lipoprotein</keyword>
<name>A0A5R9KEG0_9BACT</name>
<dbReference type="Pfam" id="PF12771">
    <property type="entry name" value="SusD-like_2"/>
    <property type="match status" value="1"/>
</dbReference>
<keyword evidence="1" id="KW-0732">Signal</keyword>
<dbReference type="InterPro" id="IPR011990">
    <property type="entry name" value="TPR-like_helical_dom_sf"/>
</dbReference>
<protein>
    <submittedName>
        <fullName evidence="2">SusD/RagB family nutrient-binding outer membrane lipoprotein</fullName>
    </submittedName>
</protein>
<gene>
    <name evidence="2" type="ORF">FEM55_09915</name>
</gene>
<organism evidence="2 3">
    <name type="scientific">Dyadobacter sediminis</name>
    <dbReference type="NCBI Taxonomy" id="1493691"/>
    <lineage>
        <taxon>Bacteria</taxon>
        <taxon>Pseudomonadati</taxon>
        <taxon>Bacteroidota</taxon>
        <taxon>Cytophagia</taxon>
        <taxon>Cytophagales</taxon>
        <taxon>Spirosomataceae</taxon>
        <taxon>Dyadobacter</taxon>
    </lineage>
</organism>
<evidence type="ECO:0000313" key="2">
    <source>
        <dbReference type="EMBL" id="TLU94540.1"/>
    </source>
</evidence>
<dbReference type="EMBL" id="VCEI01000021">
    <property type="protein sequence ID" value="TLU94540.1"/>
    <property type="molecule type" value="Genomic_DNA"/>
</dbReference>
<accession>A0A5R9KEG0</accession>
<proteinExistence type="predicted"/>
<evidence type="ECO:0000313" key="3">
    <source>
        <dbReference type="Proteomes" id="UP000309788"/>
    </source>
</evidence>
<dbReference type="AlphaFoldDB" id="A0A5R9KEG0"/>
<dbReference type="RefSeq" id="WP_138281167.1">
    <property type="nucleotide sequence ID" value="NZ_BMGE01000002.1"/>
</dbReference>
<dbReference type="Proteomes" id="UP000309788">
    <property type="component" value="Unassembled WGS sequence"/>
</dbReference>